<evidence type="ECO:0000313" key="2">
    <source>
        <dbReference type="EnsemblPlants" id="OGLUM03G20040.1"/>
    </source>
</evidence>
<proteinExistence type="predicted"/>
<keyword evidence="3" id="KW-1185">Reference proteome</keyword>
<accession>A0A0D9Z846</accession>
<name>A0A0D9Z846_9ORYZ</name>
<evidence type="ECO:0000313" key="3">
    <source>
        <dbReference type="Proteomes" id="UP000026961"/>
    </source>
</evidence>
<dbReference type="Gramene" id="OGLUM03G20040.1">
    <property type="protein sequence ID" value="OGLUM03G20040.1"/>
    <property type="gene ID" value="OGLUM03G20040"/>
</dbReference>
<dbReference type="Proteomes" id="UP000026961">
    <property type="component" value="Chromosome 3"/>
</dbReference>
<protein>
    <submittedName>
        <fullName evidence="2">Uncharacterized protein</fullName>
    </submittedName>
</protein>
<reference evidence="2" key="2">
    <citation type="submission" date="2018-05" db="EMBL/GenBank/DDBJ databases">
        <title>OgluRS3 (Oryza glumaepatula Reference Sequence Version 3).</title>
        <authorList>
            <person name="Zhang J."/>
            <person name="Kudrna D."/>
            <person name="Lee S."/>
            <person name="Talag J."/>
            <person name="Welchert J."/>
            <person name="Wing R.A."/>
        </authorList>
    </citation>
    <scope>NUCLEOTIDE SEQUENCE [LARGE SCALE GENOMIC DNA]</scope>
</reference>
<dbReference type="HOGENOM" id="CLU_1268635_0_0_1"/>
<dbReference type="AlphaFoldDB" id="A0A0D9Z846"/>
<feature type="region of interest" description="Disordered" evidence="1">
    <location>
        <begin position="1"/>
        <end position="35"/>
    </location>
</feature>
<dbReference type="EnsemblPlants" id="OGLUM03G20040.1">
    <property type="protein sequence ID" value="OGLUM03G20040.1"/>
    <property type="gene ID" value="OGLUM03G20040"/>
</dbReference>
<sequence>MPKRHCSPMLEASKAETKKSPTRTPPLDHLFQTNNHSTGRTKNKNFLVVSSSLENPYSAKPSQKTLVVQLDFFAYARQNLVPTTVNSQVGTADWWSSISYAGSKDQKLKIRGALLTTWWNVWLERNRRIFHNNSLLERDVAYLVKQDIDFRSWLLKPSQSRDFDWCRNYKSLLQMDGGTDHSDDAEEVLDDGPGVEMDGGRCHYTWTERRICPGFDAR</sequence>
<reference evidence="2" key="1">
    <citation type="submission" date="2015-04" db="UniProtKB">
        <authorList>
            <consortium name="EnsemblPlants"/>
        </authorList>
    </citation>
    <scope>IDENTIFICATION</scope>
</reference>
<evidence type="ECO:0000256" key="1">
    <source>
        <dbReference type="SAM" id="MobiDB-lite"/>
    </source>
</evidence>
<organism evidence="2">
    <name type="scientific">Oryza glumipatula</name>
    <dbReference type="NCBI Taxonomy" id="40148"/>
    <lineage>
        <taxon>Eukaryota</taxon>
        <taxon>Viridiplantae</taxon>
        <taxon>Streptophyta</taxon>
        <taxon>Embryophyta</taxon>
        <taxon>Tracheophyta</taxon>
        <taxon>Spermatophyta</taxon>
        <taxon>Magnoliopsida</taxon>
        <taxon>Liliopsida</taxon>
        <taxon>Poales</taxon>
        <taxon>Poaceae</taxon>
        <taxon>BOP clade</taxon>
        <taxon>Oryzoideae</taxon>
        <taxon>Oryzeae</taxon>
        <taxon>Oryzinae</taxon>
        <taxon>Oryza</taxon>
    </lineage>
</organism>